<proteinExistence type="predicted"/>
<sequence>MLTQDSCLDRGKRRREEGRGREGEAYMYLDGDNHEDHNHQDHNHDDKPTFPPPLIVRNCGVGQPSFYDNGETHNWFAIRVVKRMRRWVSLQVGELSRRIRRGFDSGTDDDDHDYDHHSDDHDRSHGPEPSARPPLIVRNCDVGQCVLYDCEGRTIVLSPEEEAERAKMEALCFWDGPLLPSGKEKYLDGSS</sequence>
<dbReference type="Proteomes" id="UP000541558">
    <property type="component" value="Unassembled WGS sequence"/>
</dbReference>
<organism evidence="2 3">
    <name type="scientific">Ephemerocybe angulata</name>
    <dbReference type="NCBI Taxonomy" id="980116"/>
    <lineage>
        <taxon>Eukaryota</taxon>
        <taxon>Fungi</taxon>
        <taxon>Dikarya</taxon>
        <taxon>Basidiomycota</taxon>
        <taxon>Agaricomycotina</taxon>
        <taxon>Agaricomycetes</taxon>
        <taxon>Agaricomycetidae</taxon>
        <taxon>Agaricales</taxon>
        <taxon>Agaricineae</taxon>
        <taxon>Psathyrellaceae</taxon>
        <taxon>Ephemerocybe</taxon>
    </lineage>
</organism>
<feature type="region of interest" description="Disordered" evidence="1">
    <location>
        <begin position="101"/>
        <end position="135"/>
    </location>
</feature>
<feature type="compositionally biased region" description="Basic and acidic residues" evidence="1">
    <location>
        <begin position="7"/>
        <end position="24"/>
    </location>
</feature>
<comment type="caution">
    <text evidence="2">The sequence shown here is derived from an EMBL/GenBank/DDBJ whole genome shotgun (WGS) entry which is preliminary data.</text>
</comment>
<dbReference type="EMBL" id="JAACJK010000163">
    <property type="protein sequence ID" value="KAF5325864.1"/>
    <property type="molecule type" value="Genomic_DNA"/>
</dbReference>
<feature type="compositionally biased region" description="Basic and acidic residues" evidence="1">
    <location>
        <begin position="113"/>
        <end position="126"/>
    </location>
</feature>
<feature type="region of interest" description="Disordered" evidence="1">
    <location>
        <begin position="1"/>
        <end position="49"/>
    </location>
</feature>
<keyword evidence="3" id="KW-1185">Reference proteome</keyword>
<reference evidence="2 3" key="1">
    <citation type="journal article" date="2020" name="ISME J.">
        <title>Uncovering the hidden diversity of litter-decomposition mechanisms in mushroom-forming fungi.</title>
        <authorList>
            <person name="Floudas D."/>
            <person name="Bentzer J."/>
            <person name="Ahren D."/>
            <person name="Johansson T."/>
            <person name="Persson P."/>
            <person name="Tunlid A."/>
        </authorList>
    </citation>
    <scope>NUCLEOTIDE SEQUENCE [LARGE SCALE GENOMIC DNA]</scope>
    <source>
        <strain evidence="2 3">CBS 175.51</strain>
    </source>
</reference>
<evidence type="ECO:0000313" key="2">
    <source>
        <dbReference type="EMBL" id="KAF5325864.1"/>
    </source>
</evidence>
<accession>A0A8H5BLX8</accession>
<name>A0A8H5BLX8_9AGAR</name>
<feature type="compositionally biased region" description="Basic and acidic residues" evidence="1">
    <location>
        <begin position="31"/>
        <end position="48"/>
    </location>
</feature>
<protein>
    <submittedName>
        <fullName evidence="2">Uncharacterized protein</fullName>
    </submittedName>
</protein>
<evidence type="ECO:0000256" key="1">
    <source>
        <dbReference type="SAM" id="MobiDB-lite"/>
    </source>
</evidence>
<dbReference type="AlphaFoldDB" id="A0A8H5BLX8"/>
<gene>
    <name evidence="2" type="ORF">D9611_000541</name>
</gene>
<evidence type="ECO:0000313" key="3">
    <source>
        <dbReference type="Proteomes" id="UP000541558"/>
    </source>
</evidence>